<protein>
    <submittedName>
        <fullName evidence="2">DUF3047 domain-containing protein</fullName>
    </submittedName>
</protein>
<evidence type="ECO:0000313" key="3">
    <source>
        <dbReference type="Proteomes" id="UP001379945"/>
    </source>
</evidence>
<name>A0ABU9CBW4_9BURK</name>
<sequence>MSDHTDARTEACTSTSAPLAQPQRRLWCAAAAGWLVAGCAPLARQGEAGPPDSATAALPTGSRGPLPFTGGGDVGSLPAGWHPHIMRRDLPPTHYELTRKDGRMVVQADAARSVSGLRCDVNIDPRQTPWLNFSWRVDEIDPRATVADDDLDDAPARVVITFDGPPPKLTLRETIFHEQVELFTGHVLPHATLMYVWDGQGPLEAIFQYPRSSRIRYLVVDSGAAHLGEWRQHRRNVALDYQRVFGEPPPGRIRHVGVLTDSDDLRIQSRAWFGDLSFSA</sequence>
<evidence type="ECO:0000313" key="2">
    <source>
        <dbReference type="EMBL" id="MEK8047932.1"/>
    </source>
</evidence>
<dbReference type="Proteomes" id="UP001379945">
    <property type="component" value="Unassembled WGS sequence"/>
</dbReference>
<proteinExistence type="predicted"/>
<dbReference type="InterPro" id="IPR021409">
    <property type="entry name" value="DUF3047"/>
</dbReference>
<accession>A0ABU9CBW4</accession>
<reference evidence="2 3" key="1">
    <citation type="submission" date="2024-04" db="EMBL/GenBank/DDBJ databases">
        <title>Novel species of the genus Ideonella isolated from streams.</title>
        <authorList>
            <person name="Lu H."/>
        </authorList>
    </citation>
    <scope>NUCLEOTIDE SEQUENCE [LARGE SCALE GENOMIC DNA]</scope>
    <source>
        <strain evidence="2 3">LYT19W</strain>
    </source>
</reference>
<comment type="caution">
    <text evidence="2">The sequence shown here is derived from an EMBL/GenBank/DDBJ whole genome shotgun (WGS) entry which is preliminary data.</text>
</comment>
<evidence type="ECO:0000256" key="1">
    <source>
        <dbReference type="SAM" id="MobiDB-lite"/>
    </source>
</evidence>
<gene>
    <name evidence="2" type="ORF">AACH00_16350</name>
</gene>
<dbReference type="EMBL" id="JBBUTI010000012">
    <property type="protein sequence ID" value="MEK8047932.1"/>
    <property type="molecule type" value="Genomic_DNA"/>
</dbReference>
<dbReference type="RefSeq" id="WP_341400245.1">
    <property type="nucleotide sequence ID" value="NZ_JBBUTI010000012.1"/>
</dbReference>
<keyword evidence="3" id="KW-1185">Reference proteome</keyword>
<dbReference type="Pfam" id="PF11249">
    <property type="entry name" value="DUF3047"/>
    <property type="match status" value="1"/>
</dbReference>
<feature type="region of interest" description="Disordered" evidence="1">
    <location>
        <begin position="46"/>
        <end position="75"/>
    </location>
</feature>
<organism evidence="2 3">
    <name type="scientific">Ideonella margarita</name>
    <dbReference type="NCBI Taxonomy" id="2984191"/>
    <lineage>
        <taxon>Bacteria</taxon>
        <taxon>Pseudomonadati</taxon>
        <taxon>Pseudomonadota</taxon>
        <taxon>Betaproteobacteria</taxon>
        <taxon>Burkholderiales</taxon>
        <taxon>Sphaerotilaceae</taxon>
        <taxon>Ideonella</taxon>
    </lineage>
</organism>